<dbReference type="Proteomes" id="UP000009186">
    <property type="component" value="Chromosome"/>
</dbReference>
<protein>
    <recommendedName>
        <fullName evidence="3">DNA-binding protein</fullName>
    </recommendedName>
</protein>
<proteinExistence type="predicted"/>
<organism evidence="1 2">
    <name type="scientific">Flavobacterium branchiophilum (strain FL-15)</name>
    <dbReference type="NCBI Taxonomy" id="1034807"/>
    <lineage>
        <taxon>Bacteria</taxon>
        <taxon>Pseudomonadati</taxon>
        <taxon>Bacteroidota</taxon>
        <taxon>Flavobacteriia</taxon>
        <taxon>Flavobacteriales</taxon>
        <taxon>Flavobacteriaceae</taxon>
        <taxon>Flavobacterium</taxon>
    </lineage>
</organism>
<sequence>MSHLTIKRNCVVCNEEFTAKSSKGIYCSKICFKRNYRKLQKENTVVIPKVKPIITKEDLISKHYLSVKEAVVFFEISEVTLRRKIKENTLNYVCIKNNFLFLKSDLERVI</sequence>
<name>G2Z2Z0_FLABF</name>
<reference evidence="1 2" key="1">
    <citation type="journal article" date="2011" name="Appl. Environ. Microbiol.">
        <title>Complete genome sequence of the fish pathogen Flavobacterium branchiophilum.</title>
        <authorList>
            <consortium name="1:IP"/>
            <consortium name="Microbial Evolutionary Genomics,F-75015 Paris"/>
            <consortium name="France 2:CNRS"/>
            <consortium name="URA2171"/>
            <consortium name="F-75015 Paris,France 3:Unite de Virologie et Immunologie Mol."/>
            <consortium name="INRA,78352 Jouy en Josas Cedex"/>
            <consortium name="France. 4:Unite de Mathemathique"/>
            <consortium name="Informatique et Genome,INRA"/>
            <consortium name="78352 Jouy en Josas Cedex"/>
            <consortium name="France. 5:CEA/Genoscope"/>
            <consortium name="Evry"/>
            <consortium name="France"/>
            <person name="Touchon M."/>
            <person name="Barbier P."/>
            <person name="Bernardet J.F."/>
            <person name="Loux V."/>
            <person name="Vacherie B."/>
            <person name="Barbe V."/>
            <person name="Rocha E.P."/>
            <person name="Duchaud E."/>
        </authorList>
    </citation>
    <scope>NUCLEOTIDE SEQUENCE [LARGE SCALE GENOMIC DNA]</scope>
    <source>
        <strain evidence="1 2">FL-15</strain>
    </source>
</reference>
<evidence type="ECO:0008006" key="3">
    <source>
        <dbReference type="Google" id="ProtNLM"/>
    </source>
</evidence>
<evidence type="ECO:0000313" key="2">
    <source>
        <dbReference type="Proteomes" id="UP000009186"/>
    </source>
</evidence>
<evidence type="ECO:0000313" key="1">
    <source>
        <dbReference type="EMBL" id="CCB70322.1"/>
    </source>
</evidence>
<dbReference type="HOGENOM" id="CLU_110599_1_0_10"/>
<dbReference type="KEGG" id="fbr:FBFL15_2302"/>
<dbReference type="AlphaFoldDB" id="G2Z2Z0"/>
<accession>G2Z2Z0</accession>
<dbReference type="RefSeq" id="WP_014084784.1">
    <property type="nucleotide sequence ID" value="NC_016001.1"/>
</dbReference>
<dbReference type="EMBL" id="FQ859183">
    <property type="protein sequence ID" value="CCB70322.1"/>
    <property type="molecule type" value="Genomic_DNA"/>
</dbReference>
<gene>
    <name evidence="1" type="ordered locus">FBFL15_2302</name>
</gene>
<keyword evidence="2" id="KW-1185">Reference proteome</keyword>